<sequence precursor="true">MKNPLSAVMRSALLLAAIGALCPPSSANAATRITGRVQLGGTEQVQPLAGVPVTLFEATEGTPIHVGRAVTDQDGNFRIQASKQSTESIFFLTASVTRGVTFVTILGPTLPAQATINELTSVAASYSMAQFARKGYISGTPFRLRIAAMMNNNIVSVATGESSSVLMTSPNADESHSLRLTRSLANLLNAAVQNAWIRYVFLMATAPADSLGTPSPDTALGMANLARDPGRLANLIYLLSQSGTAYGPALTQEPDAWTVTVKVNDSGDDNYMFGGPANVSFDSRGYAWIANNVVQGTPYSANRIMVLKPDGTPADGSDGRPVSPVTGGGIYGVGWGITVDRTDTVWIGNFGWGGDDYNPTVDPFVSLDPLVLGNGSVSKFTVAGQSLSDPIGFFGGTYRAQAIKVDQQGNVWIASLGNDRVVVFPEGDHTRAKHLQFYEGAGTFGIAVAPDGGVWVSNSGGLAGKNPSSVAKVRLDSNGEVKLEHFHHVGDTLKVIDVDSQGNAWVASQGDSTIYGFRSNGQPIGAFSGGGVYGPWGLCIDGEDNVWVGNFGPLEVGSNATNNGVSNLCGANRQTWPLGKFLGQPISPSTGYTVHSAGSQVLLHDGTPLYGTGPGAEPSFAPLMRQTSVQIDQAGNLWAFNNWKPRFNTDVGLFNDGTIVVDPDDANPGGDGIVIFVGLAPPPKSQFTP</sequence>
<evidence type="ECO:0000256" key="1">
    <source>
        <dbReference type="SAM" id="SignalP"/>
    </source>
</evidence>
<feature type="signal peptide" evidence="1">
    <location>
        <begin position="1"/>
        <end position="29"/>
    </location>
</feature>
<dbReference type="GO" id="GO:0016829">
    <property type="term" value="F:lyase activity"/>
    <property type="evidence" value="ECO:0007669"/>
    <property type="project" value="UniProtKB-KW"/>
</dbReference>
<feature type="chain" id="PRO_5021986993" evidence="1">
    <location>
        <begin position="30"/>
        <end position="689"/>
    </location>
</feature>
<organism evidence="2 3">
    <name type="scientific">Maioricimonas rarisocia</name>
    <dbReference type="NCBI Taxonomy" id="2528026"/>
    <lineage>
        <taxon>Bacteria</taxon>
        <taxon>Pseudomonadati</taxon>
        <taxon>Planctomycetota</taxon>
        <taxon>Planctomycetia</taxon>
        <taxon>Planctomycetales</taxon>
        <taxon>Planctomycetaceae</taxon>
        <taxon>Maioricimonas</taxon>
    </lineage>
</organism>
<dbReference type="Proteomes" id="UP000320496">
    <property type="component" value="Chromosome"/>
</dbReference>
<dbReference type="SUPFAM" id="SSF101898">
    <property type="entry name" value="NHL repeat"/>
    <property type="match status" value="1"/>
</dbReference>
<dbReference type="OrthoDB" id="222110at2"/>
<protein>
    <submittedName>
        <fullName evidence="2">Virginiamycin B lyase</fullName>
    </submittedName>
</protein>
<reference evidence="2 3" key="1">
    <citation type="submission" date="2019-02" db="EMBL/GenBank/DDBJ databases">
        <title>Deep-cultivation of Planctomycetes and their phenomic and genomic characterization uncovers novel biology.</title>
        <authorList>
            <person name="Wiegand S."/>
            <person name="Jogler M."/>
            <person name="Boedeker C."/>
            <person name="Pinto D."/>
            <person name="Vollmers J."/>
            <person name="Rivas-Marin E."/>
            <person name="Kohn T."/>
            <person name="Peeters S.H."/>
            <person name="Heuer A."/>
            <person name="Rast P."/>
            <person name="Oberbeckmann S."/>
            <person name="Bunk B."/>
            <person name="Jeske O."/>
            <person name="Meyerdierks A."/>
            <person name="Storesund J.E."/>
            <person name="Kallscheuer N."/>
            <person name="Luecker S."/>
            <person name="Lage O.M."/>
            <person name="Pohl T."/>
            <person name="Merkel B.J."/>
            <person name="Hornburger P."/>
            <person name="Mueller R.-W."/>
            <person name="Bruemmer F."/>
            <person name="Labrenz M."/>
            <person name="Spormann A.M."/>
            <person name="Op den Camp H."/>
            <person name="Overmann J."/>
            <person name="Amann R."/>
            <person name="Jetten M.S.M."/>
            <person name="Mascher T."/>
            <person name="Medema M.H."/>
            <person name="Devos D.P."/>
            <person name="Kaster A.-K."/>
            <person name="Ovreas L."/>
            <person name="Rohde M."/>
            <person name="Galperin M.Y."/>
            <person name="Jogler C."/>
        </authorList>
    </citation>
    <scope>NUCLEOTIDE SEQUENCE [LARGE SCALE GENOMIC DNA]</scope>
    <source>
        <strain evidence="2 3">Mal4</strain>
    </source>
</reference>
<dbReference type="InterPro" id="IPR011042">
    <property type="entry name" value="6-blade_b-propeller_TolB-like"/>
</dbReference>
<dbReference type="AlphaFoldDB" id="A0A517ZEE9"/>
<name>A0A517ZEE9_9PLAN</name>
<keyword evidence="3" id="KW-1185">Reference proteome</keyword>
<gene>
    <name evidence="2" type="primary">vgb_2</name>
    <name evidence="2" type="ORF">Mal4_52280</name>
</gene>
<dbReference type="Gene3D" id="2.120.10.30">
    <property type="entry name" value="TolB, C-terminal domain"/>
    <property type="match status" value="1"/>
</dbReference>
<accession>A0A517ZEE9</accession>
<dbReference type="RefSeq" id="WP_145372111.1">
    <property type="nucleotide sequence ID" value="NZ_CP036275.1"/>
</dbReference>
<keyword evidence="2" id="KW-0456">Lyase</keyword>
<dbReference type="EMBL" id="CP036275">
    <property type="protein sequence ID" value="QDU40865.1"/>
    <property type="molecule type" value="Genomic_DNA"/>
</dbReference>
<proteinExistence type="predicted"/>
<keyword evidence="1" id="KW-0732">Signal</keyword>
<evidence type="ECO:0000313" key="3">
    <source>
        <dbReference type="Proteomes" id="UP000320496"/>
    </source>
</evidence>
<evidence type="ECO:0000313" key="2">
    <source>
        <dbReference type="EMBL" id="QDU40865.1"/>
    </source>
</evidence>
<dbReference type="KEGG" id="mri:Mal4_52280"/>